<feature type="domain" description="N-acetyltransferase" evidence="3">
    <location>
        <begin position="1"/>
        <end position="146"/>
    </location>
</feature>
<dbReference type="PANTHER" id="PTHR43877:SF2">
    <property type="entry name" value="AMINOALKYLPHOSPHONATE N-ACETYLTRANSFERASE-RELATED"/>
    <property type="match status" value="1"/>
</dbReference>
<dbReference type="PROSITE" id="PS51186">
    <property type="entry name" value="GNAT"/>
    <property type="match status" value="1"/>
</dbReference>
<dbReference type="CDD" id="cd04301">
    <property type="entry name" value="NAT_SF"/>
    <property type="match status" value="1"/>
</dbReference>
<sequence>MNIVKVTLNELNEAAELFDLYRRFYGQETDIDGAKRFLKDRIENNESTIFLCVHEGKAVGFTQLYPMFSSVGMRRTLVLNDLYVVEDARRLGVGNALIDTAIQFGKEVNAKGISLETGFDNVKAQALYEKIGFEKETNYFYFYSIK</sequence>
<evidence type="ECO:0000313" key="4">
    <source>
        <dbReference type="EMBL" id="NEY70871.1"/>
    </source>
</evidence>
<keyword evidence="5" id="KW-1185">Reference proteome</keyword>
<comment type="caution">
    <text evidence="4">The sequence shown here is derived from an EMBL/GenBank/DDBJ whole genome shotgun (WGS) entry which is preliminary data.</text>
</comment>
<gene>
    <name evidence="4" type="ORF">G4D63_03850</name>
</gene>
<reference evidence="4 5" key="1">
    <citation type="submission" date="2020-02" db="EMBL/GenBank/DDBJ databases">
        <title>Bacillus aquiflavi sp. nov., isolated from yellow water of strong flavor Chinese baijiu in Yibin region of China.</title>
        <authorList>
            <person name="Xie J."/>
        </authorList>
    </citation>
    <scope>NUCLEOTIDE SEQUENCE [LARGE SCALE GENOMIC DNA]</scope>
    <source>
        <strain evidence="4 5">SA4</strain>
    </source>
</reference>
<dbReference type="InterPro" id="IPR000182">
    <property type="entry name" value="GNAT_dom"/>
</dbReference>
<name>A0A6M0Q3D4_9BACI</name>
<keyword evidence="1 4" id="KW-0808">Transferase</keyword>
<dbReference type="RefSeq" id="WP_163177870.1">
    <property type="nucleotide sequence ID" value="NZ_JAAIWM010000001.1"/>
</dbReference>
<dbReference type="Proteomes" id="UP000481043">
    <property type="component" value="Unassembled WGS sequence"/>
</dbReference>
<proteinExistence type="predicted"/>
<protein>
    <submittedName>
        <fullName evidence="4">GNAT family N-acetyltransferase</fullName>
    </submittedName>
</protein>
<dbReference type="Pfam" id="PF00583">
    <property type="entry name" value="Acetyltransf_1"/>
    <property type="match status" value="1"/>
</dbReference>
<dbReference type="SUPFAM" id="SSF55729">
    <property type="entry name" value="Acyl-CoA N-acyltransferases (Nat)"/>
    <property type="match status" value="1"/>
</dbReference>
<accession>A0A6M0Q3D4</accession>
<dbReference type="PANTHER" id="PTHR43877">
    <property type="entry name" value="AMINOALKYLPHOSPHONATE N-ACETYLTRANSFERASE-RELATED-RELATED"/>
    <property type="match status" value="1"/>
</dbReference>
<dbReference type="GO" id="GO:0016747">
    <property type="term" value="F:acyltransferase activity, transferring groups other than amino-acyl groups"/>
    <property type="evidence" value="ECO:0007669"/>
    <property type="project" value="InterPro"/>
</dbReference>
<evidence type="ECO:0000256" key="1">
    <source>
        <dbReference type="ARBA" id="ARBA00022679"/>
    </source>
</evidence>
<keyword evidence="2" id="KW-0012">Acyltransferase</keyword>
<dbReference type="EMBL" id="JAAIWM010000001">
    <property type="protein sequence ID" value="NEY70871.1"/>
    <property type="molecule type" value="Genomic_DNA"/>
</dbReference>
<dbReference type="AlphaFoldDB" id="A0A6M0Q3D4"/>
<dbReference type="InterPro" id="IPR016181">
    <property type="entry name" value="Acyl_CoA_acyltransferase"/>
</dbReference>
<evidence type="ECO:0000259" key="3">
    <source>
        <dbReference type="PROSITE" id="PS51186"/>
    </source>
</evidence>
<evidence type="ECO:0000313" key="5">
    <source>
        <dbReference type="Proteomes" id="UP000481043"/>
    </source>
</evidence>
<dbReference type="Gene3D" id="3.40.630.30">
    <property type="match status" value="1"/>
</dbReference>
<evidence type="ECO:0000256" key="2">
    <source>
        <dbReference type="ARBA" id="ARBA00023315"/>
    </source>
</evidence>
<dbReference type="InterPro" id="IPR050832">
    <property type="entry name" value="Bact_Acetyltransf"/>
</dbReference>
<organism evidence="4 5">
    <name type="scientific">Bacillus mesophilus</name>
    <dbReference type="NCBI Taxonomy" id="1808955"/>
    <lineage>
        <taxon>Bacteria</taxon>
        <taxon>Bacillati</taxon>
        <taxon>Bacillota</taxon>
        <taxon>Bacilli</taxon>
        <taxon>Bacillales</taxon>
        <taxon>Bacillaceae</taxon>
        <taxon>Bacillus</taxon>
    </lineage>
</organism>